<reference key="1">
    <citation type="submission" date="2009-08" db="EMBL/GenBank/DDBJ databases">
        <title>The genome sequence of Spirochaeta thermophila DSM6192.</title>
        <authorList>
            <person name="Angelov A."/>
            <person name="Mientus M."/>
            <person name="Wittenberg S."/>
            <person name="Lehmann R."/>
            <person name="Liesegang H."/>
            <person name="Daniel R."/>
            <person name="Liebl W."/>
        </authorList>
    </citation>
    <scope>NUCLEOTIDE SEQUENCE</scope>
    <source>
        <strain>DSM 6192</strain>
    </source>
</reference>
<dbReference type="InterPro" id="IPR019284">
    <property type="entry name" value="RP532"/>
</dbReference>
<keyword evidence="1" id="KW-1133">Transmembrane helix</keyword>
<dbReference type="AlphaFoldDB" id="E0RP57"/>
<dbReference type="EMBL" id="CP001698">
    <property type="protein sequence ID" value="ADN02719.1"/>
    <property type="molecule type" value="Genomic_DNA"/>
</dbReference>
<dbReference type="RefSeq" id="WP_013314558.1">
    <property type="nucleotide sequence ID" value="NC_014484.1"/>
</dbReference>
<proteinExistence type="predicted"/>
<keyword evidence="1" id="KW-0472">Membrane</keyword>
<reference evidence="2 3" key="2">
    <citation type="journal article" date="2010" name="J. Bacteriol.">
        <title>Genome sequence of the polysaccharide-degrading, thermophilic anaerobe Spirochaeta thermophila DSM 6192.</title>
        <authorList>
            <person name="Angelov A."/>
            <person name="Liebl S."/>
            <person name="Ballschmiter M."/>
            <person name="Bomeke M."/>
            <person name="Lehmann R."/>
            <person name="Liesegang H."/>
            <person name="Daniel R."/>
            <person name="Liebl W."/>
        </authorList>
    </citation>
    <scope>NUCLEOTIDE SEQUENCE [LARGE SCALE GENOMIC DNA]</scope>
    <source>
        <strain evidence="3">ATCC 49972 / DSM 6192 / RI 19.B1</strain>
    </source>
</reference>
<dbReference type="KEGG" id="sta:STHERM_c17840"/>
<protein>
    <submittedName>
        <fullName evidence="2">Putative membrane spanning protein</fullName>
    </submittedName>
</protein>
<feature type="transmembrane region" description="Helical" evidence="1">
    <location>
        <begin position="75"/>
        <end position="94"/>
    </location>
</feature>
<evidence type="ECO:0000313" key="2">
    <source>
        <dbReference type="EMBL" id="ADN02719.1"/>
    </source>
</evidence>
<name>E0RP57_WINT6</name>
<dbReference type="Proteomes" id="UP000001296">
    <property type="component" value="Chromosome"/>
</dbReference>
<evidence type="ECO:0000256" key="1">
    <source>
        <dbReference type="SAM" id="Phobius"/>
    </source>
</evidence>
<dbReference type="HOGENOM" id="CLU_164802_0_0_12"/>
<accession>E0RP57</accession>
<gene>
    <name evidence="2" type="ordered locus">STHERM_c17840</name>
</gene>
<dbReference type="eggNOG" id="COG5346">
    <property type="taxonomic scope" value="Bacteria"/>
</dbReference>
<dbReference type="PaxDb" id="665571-STHERM_c17840"/>
<feature type="transmembrane region" description="Helical" evidence="1">
    <location>
        <begin position="100"/>
        <end position="118"/>
    </location>
</feature>
<keyword evidence="1" id="KW-0812">Transmembrane</keyword>
<evidence type="ECO:0000313" key="3">
    <source>
        <dbReference type="Proteomes" id="UP000001296"/>
    </source>
</evidence>
<sequence length="122" mass="13373">MSDREQQGREERGVVARATYEGPLPPASEFARYEKTLPGAAERILTLAEEEAHHRRELERRLVEASIQASRWGQILAFLIAMVSLGAVILSVLLHQVAGAIAPAVLAITSLVATFLGSRREE</sequence>
<organism evidence="2 3">
    <name type="scientific">Winmispira thermophila (strain ATCC 49972 / DSM 6192 / RI 19.B1)</name>
    <name type="common">Spirochaeta thermophila</name>
    <dbReference type="NCBI Taxonomy" id="665571"/>
    <lineage>
        <taxon>Bacteria</taxon>
        <taxon>Pseudomonadati</taxon>
        <taxon>Spirochaetota</taxon>
        <taxon>Spirochaetia</taxon>
        <taxon>Winmispirales</taxon>
        <taxon>Winmispiraceae</taxon>
        <taxon>Winmispira</taxon>
    </lineage>
</organism>
<dbReference type="Pfam" id="PF10097">
    <property type="entry name" value="DUF2335"/>
    <property type="match status" value="1"/>
</dbReference>